<dbReference type="GO" id="GO:0008168">
    <property type="term" value="F:methyltransferase activity"/>
    <property type="evidence" value="ECO:0007669"/>
    <property type="project" value="UniProtKB-KW"/>
</dbReference>
<dbReference type="AlphaFoldDB" id="A0A2T0ZVU6"/>
<reference evidence="2 3" key="1">
    <citation type="submission" date="2018-03" db="EMBL/GenBank/DDBJ databases">
        <title>Genomic Encyclopedia of Archaeal and Bacterial Type Strains, Phase II (KMG-II): from individual species to whole genera.</title>
        <authorList>
            <person name="Goeker M."/>
        </authorList>
    </citation>
    <scope>NUCLEOTIDE SEQUENCE [LARGE SCALE GENOMIC DNA]</scope>
    <source>
        <strain evidence="2 3">DSM 100065</strain>
    </source>
</reference>
<dbReference type="InterPro" id="IPR029063">
    <property type="entry name" value="SAM-dependent_MTases_sf"/>
</dbReference>
<dbReference type="Pfam" id="PF13649">
    <property type="entry name" value="Methyltransf_25"/>
    <property type="match status" value="1"/>
</dbReference>
<comment type="caution">
    <text evidence="2">The sequence shown here is derived from an EMBL/GenBank/DDBJ whole genome shotgun (WGS) entry which is preliminary data.</text>
</comment>
<evidence type="ECO:0000313" key="3">
    <source>
        <dbReference type="Proteomes" id="UP000237752"/>
    </source>
</evidence>
<protein>
    <submittedName>
        <fullName evidence="2">Methyltransferase family protein</fullName>
    </submittedName>
</protein>
<keyword evidence="2" id="KW-0808">Transferase</keyword>
<dbReference type="GO" id="GO:0032259">
    <property type="term" value="P:methylation"/>
    <property type="evidence" value="ECO:0007669"/>
    <property type="project" value="UniProtKB-KW"/>
</dbReference>
<proteinExistence type="predicted"/>
<evidence type="ECO:0000259" key="1">
    <source>
        <dbReference type="Pfam" id="PF13649"/>
    </source>
</evidence>
<dbReference type="CDD" id="cd02440">
    <property type="entry name" value="AdoMet_MTases"/>
    <property type="match status" value="1"/>
</dbReference>
<accession>A0A2T0ZVU6</accession>
<dbReference type="SUPFAM" id="SSF53335">
    <property type="entry name" value="S-adenosyl-L-methionine-dependent methyltransferases"/>
    <property type="match status" value="1"/>
</dbReference>
<dbReference type="EMBL" id="PVUE01000016">
    <property type="protein sequence ID" value="PRZ40485.1"/>
    <property type="molecule type" value="Genomic_DNA"/>
</dbReference>
<gene>
    <name evidence="2" type="ORF">CLV47_11617</name>
</gene>
<name>A0A2T0ZVU6_9ACTN</name>
<dbReference type="PANTHER" id="PTHR43591:SF97">
    <property type="entry name" value="CLASS I SAM-DEPENDENT METHYLTRANSFERASE"/>
    <property type="match status" value="1"/>
</dbReference>
<feature type="domain" description="Methyltransferase" evidence="1">
    <location>
        <begin position="24"/>
        <end position="120"/>
    </location>
</feature>
<dbReference type="InterPro" id="IPR041698">
    <property type="entry name" value="Methyltransf_25"/>
</dbReference>
<dbReference type="Gene3D" id="3.40.50.150">
    <property type="entry name" value="Vaccinia Virus protein VP39"/>
    <property type="match status" value="1"/>
</dbReference>
<organism evidence="2 3">
    <name type="scientific">Antricoccus suffuscus</name>
    <dbReference type="NCBI Taxonomy" id="1629062"/>
    <lineage>
        <taxon>Bacteria</taxon>
        <taxon>Bacillati</taxon>
        <taxon>Actinomycetota</taxon>
        <taxon>Actinomycetes</taxon>
        <taxon>Geodermatophilales</taxon>
        <taxon>Antricoccaceae</taxon>
        <taxon>Antricoccus</taxon>
    </lineage>
</organism>
<keyword evidence="3" id="KW-1185">Reference proteome</keyword>
<dbReference type="PANTHER" id="PTHR43591">
    <property type="entry name" value="METHYLTRANSFERASE"/>
    <property type="match status" value="1"/>
</dbReference>
<dbReference type="Proteomes" id="UP000237752">
    <property type="component" value="Unassembled WGS sequence"/>
</dbReference>
<sequence>MRPYLLDVMTWLHARVPKRNSQRILDLGTGTGTGTIALATRFPGAEVVAIDKSTAMLERVRERVTVSELAGRVSTVQMDLDGSWTDLGSYDVVWASAALHELSSPDRTFSNILEVLNPGGLLVVVEMDGPPRFLQDEIGGGLEARIHDVLREVETGSAYRPEWTKTLDRAGFAPVEVAAFSVDMAIEGAETGGKYAQTYLRRIQPHVAARLSASDRTMLDALVADVGSSSLRHREDLRLRAGRTAWAGYRP</sequence>
<keyword evidence="2" id="KW-0489">Methyltransferase</keyword>
<evidence type="ECO:0000313" key="2">
    <source>
        <dbReference type="EMBL" id="PRZ40485.1"/>
    </source>
</evidence>